<dbReference type="HOGENOM" id="CLU_3064817_0_0_10"/>
<keyword evidence="2" id="KW-1185">Reference proteome</keyword>
<evidence type="ECO:0000313" key="2">
    <source>
        <dbReference type="Proteomes" id="UP000005580"/>
    </source>
</evidence>
<protein>
    <submittedName>
        <fullName evidence="1">Uncharacterized protein</fullName>
    </submittedName>
</protein>
<gene>
    <name evidence="1" type="ORF">HMPREF0663_10775</name>
</gene>
<name>E7RNM4_9BACT</name>
<accession>E7RNM4</accession>
<dbReference type="Proteomes" id="UP000005580">
    <property type="component" value="Unassembled WGS sequence"/>
</dbReference>
<reference evidence="1" key="1">
    <citation type="submission" date="2011-01" db="EMBL/GenBank/DDBJ databases">
        <authorList>
            <person name="Muzny D."/>
            <person name="Qin X."/>
            <person name="Buhay C."/>
            <person name="Dugan-Rocha S."/>
            <person name="Ding Y."/>
            <person name="Chen G."/>
            <person name="Hawes A."/>
            <person name="Holder M."/>
            <person name="Jhangiani S."/>
            <person name="Johnson A."/>
            <person name="Khan Z."/>
            <person name="Li Z."/>
            <person name="Liu W."/>
            <person name="Liu X."/>
            <person name="Perez L."/>
            <person name="Shen H."/>
            <person name="Wang Q."/>
            <person name="Watt J."/>
            <person name="Xi L."/>
            <person name="Xin Y."/>
            <person name="Zhou J."/>
            <person name="Deng J."/>
            <person name="Jiang H."/>
            <person name="Liu Y."/>
            <person name="Qu J."/>
            <person name="Song X.-Z."/>
            <person name="Zhang L."/>
            <person name="Villasana D."/>
            <person name="Johnson A."/>
            <person name="Liu J."/>
            <person name="Liyanage D."/>
            <person name="Lorensuhewa L."/>
            <person name="Robinson T."/>
            <person name="Song A."/>
            <person name="Song B.-B."/>
            <person name="Dinh H."/>
            <person name="Thornton R."/>
            <person name="Coyle M."/>
            <person name="Francisco L."/>
            <person name="Jackson L."/>
            <person name="Javaid M."/>
            <person name="Korchina V."/>
            <person name="Kovar C."/>
            <person name="Mata R."/>
            <person name="Mathew T."/>
            <person name="Ngo R."/>
            <person name="Nguyen L."/>
            <person name="Nguyen N."/>
            <person name="Okwuonu G."/>
            <person name="Ongeri F."/>
            <person name="Pham C."/>
            <person name="Simmons D."/>
            <person name="Wilczek-Boney K."/>
            <person name="Hale W."/>
            <person name="Jakkamsetti A."/>
            <person name="Pham P."/>
            <person name="Ruth R."/>
            <person name="San Lucas F."/>
            <person name="Warren J."/>
            <person name="Zhang J."/>
            <person name="Zhao Z."/>
            <person name="Zhou C."/>
            <person name="Zhu D."/>
            <person name="Lee S."/>
            <person name="Bess C."/>
            <person name="Blankenburg K."/>
            <person name="Forbes L."/>
            <person name="Fu Q."/>
            <person name="Gubbala S."/>
            <person name="Hirani K."/>
            <person name="Jayaseelan J.C."/>
            <person name="Lara F."/>
            <person name="Munidasa M."/>
            <person name="Palculict T."/>
            <person name="Patil S."/>
            <person name="Pu L.-L."/>
            <person name="Saada N."/>
            <person name="Tang L."/>
            <person name="Weissenberger G."/>
            <person name="Zhu Y."/>
            <person name="Hemphill L."/>
            <person name="Shang Y."/>
            <person name="Youmans B."/>
            <person name="Ayvaz T."/>
            <person name="Ross M."/>
            <person name="Santibanez J."/>
            <person name="Aqrawi P."/>
            <person name="Gross S."/>
            <person name="Joshi V."/>
            <person name="Fowler G."/>
            <person name="Nazareth L."/>
            <person name="Reid J."/>
            <person name="Worley K."/>
            <person name="Petrosino J."/>
            <person name="Highlander S."/>
            <person name="Gibbs R."/>
        </authorList>
    </citation>
    <scope>NUCLEOTIDE SEQUENCE [LARGE SCALE GENOMIC DNA]</scope>
    <source>
        <strain evidence="1">ATCC 33269</strain>
    </source>
</reference>
<dbReference type="EMBL" id="AEPE02000003">
    <property type="protein sequence ID" value="EFZ37317.1"/>
    <property type="molecule type" value="Genomic_DNA"/>
</dbReference>
<proteinExistence type="predicted"/>
<organism evidence="1 2">
    <name type="scientific">Hoylesella oralis ATCC 33269</name>
    <dbReference type="NCBI Taxonomy" id="873533"/>
    <lineage>
        <taxon>Bacteria</taxon>
        <taxon>Pseudomonadati</taxon>
        <taxon>Bacteroidota</taxon>
        <taxon>Bacteroidia</taxon>
        <taxon>Bacteroidales</taxon>
        <taxon>Prevotellaceae</taxon>
        <taxon>Hoylesella</taxon>
    </lineage>
</organism>
<dbReference type="AlphaFoldDB" id="E7RNM4"/>
<sequence>MYMNLDKQNPYVSVRPSVYRAQMAYLSNLSYTSNKDILYICLFKFFCLFQLDG</sequence>
<comment type="caution">
    <text evidence="1">The sequence shown here is derived from an EMBL/GenBank/DDBJ whole genome shotgun (WGS) entry which is preliminary data.</text>
</comment>
<evidence type="ECO:0000313" key="1">
    <source>
        <dbReference type="EMBL" id="EFZ37317.1"/>
    </source>
</evidence>